<evidence type="ECO:0000313" key="1">
    <source>
        <dbReference type="EMBL" id="ERS96721.1"/>
    </source>
</evidence>
<dbReference type="PANTHER" id="PTHR40788">
    <property type="entry name" value="CLR5 DOMAIN-CONTAINING PROTEIN-RELATED"/>
    <property type="match status" value="1"/>
</dbReference>
<organism evidence="1 2">
    <name type="scientific">Sporothrix schenckii (strain ATCC 58251 / de Perez 2211183)</name>
    <name type="common">Rose-picker's disease fungus</name>
    <dbReference type="NCBI Taxonomy" id="1391915"/>
    <lineage>
        <taxon>Eukaryota</taxon>
        <taxon>Fungi</taxon>
        <taxon>Dikarya</taxon>
        <taxon>Ascomycota</taxon>
        <taxon>Pezizomycotina</taxon>
        <taxon>Sordariomycetes</taxon>
        <taxon>Sordariomycetidae</taxon>
        <taxon>Ophiostomatales</taxon>
        <taxon>Ophiostomataceae</taxon>
        <taxon>Sporothrix</taxon>
    </lineage>
</organism>
<reference evidence="2" key="1">
    <citation type="journal article" date="2014" name="Genome Announc.">
        <title>Genome sequence of the pathogenic fungus Sporothrix schenckii (ATCC 58251).</title>
        <authorList>
            <person name="Cuomo C.A."/>
            <person name="Rodriguez-Del Valle N."/>
            <person name="Perez-Sanchez L."/>
            <person name="Abouelleil A."/>
            <person name="Goldberg J."/>
            <person name="Young S."/>
            <person name="Zeng Q."/>
            <person name="Birren B.W."/>
        </authorList>
    </citation>
    <scope>NUCLEOTIDE SEQUENCE [LARGE SCALE GENOMIC DNA]</scope>
    <source>
        <strain evidence="2">ATCC 58251 / de Perez 2211183</strain>
    </source>
</reference>
<dbReference type="OrthoDB" id="2922289at2759"/>
<protein>
    <submittedName>
        <fullName evidence="1">Uncharacterized protein</fullName>
    </submittedName>
</protein>
<keyword evidence="2" id="KW-1185">Reference proteome</keyword>
<evidence type="ECO:0000313" key="2">
    <source>
        <dbReference type="Proteomes" id="UP000018087"/>
    </source>
</evidence>
<sequence>MILNGDPNAPTLDRNYGTLVSWDDNADADNWAVTRAQFIPGDGLVVLEAQERLLRFLIDCCALVLHEVDMASVQDAPVLPEPVLKQEAEAAGFDSLAVMASEAPYRVPAKIDFNRIIALLAAWTSAAEDHIWSLREDPAYFASTLMEIKEHRLEMLPDMKGNVHPTLERFRQHILWERVIGVMIGSAYLMHESFAQLLAQPRLVQQLQQSCQGALQQFQVVVPASPPMRNLFWREPPPNKTTSHIAVQSRPAARRNIATELTFQFSML</sequence>
<gene>
    <name evidence="1" type="ORF">HMPREF1624_06930</name>
</gene>
<dbReference type="EMBL" id="KI440849">
    <property type="protein sequence ID" value="ERS96721.1"/>
    <property type="molecule type" value="Genomic_DNA"/>
</dbReference>
<dbReference type="STRING" id="1391915.U7PP49"/>
<dbReference type="eggNOG" id="ENOG502QUCG">
    <property type="taxonomic scope" value="Eukaryota"/>
</dbReference>
<dbReference type="Proteomes" id="UP000018087">
    <property type="component" value="Unassembled WGS sequence"/>
</dbReference>
<accession>U7PP49</accession>
<proteinExistence type="predicted"/>
<dbReference type="PANTHER" id="PTHR40788:SF2">
    <property type="entry name" value="CLR5 DOMAIN-CONTAINING PROTEIN"/>
    <property type="match status" value="1"/>
</dbReference>
<dbReference type="HOGENOM" id="CLU_1038905_0_0_1"/>
<name>U7PP49_SPOS1</name>
<dbReference type="AlphaFoldDB" id="U7PP49"/>